<evidence type="ECO:0000313" key="1">
    <source>
        <dbReference type="EMBL" id="RON40592.1"/>
    </source>
</evidence>
<evidence type="ECO:0000313" key="2">
    <source>
        <dbReference type="Proteomes" id="UP000286351"/>
    </source>
</evidence>
<dbReference type="EMBL" id="MOBO01000006">
    <property type="protein sequence ID" value="RON40592.1"/>
    <property type="molecule type" value="Genomic_DNA"/>
</dbReference>
<organism evidence="1 2">
    <name type="scientific">Pseudomonas brassicacearum</name>
    <dbReference type="NCBI Taxonomy" id="930166"/>
    <lineage>
        <taxon>Bacteria</taxon>
        <taxon>Pseudomonadati</taxon>
        <taxon>Pseudomonadota</taxon>
        <taxon>Gammaproteobacteria</taxon>
        <taxon>Pseudomonadales</taxon>
        <taxon>Pseudomonadaceae</taxon>
        <taxon>Pseudomonas</taxon>
    </lineage>
</organism>
<dbReference type="AlphaFoldDB" id="A0A423JSD1"/>
<proteinExistence type="predicted"/>
<accession>A0A423JSD1</accession>
<reference evidence="1 2" key="1">
    <citation type="submission" date="2016-10" db="EMBL/GenBank/DDBJ databases">
        <title>Comparative genome analysis of multiple Pseudomonas spp. focuses on biocontrol and plant growth promoting traits.</title>
        <authorList>
            <person name="Tao X.-Y."/>
            <person name="Taylor C.G."/>
        </authorList>
    </citation>
    <scope>NUCLEOTIDE SEQUENCE [LARGE SCALE GENOMIC DNA]</scope>
    <source>
        <strain evidence="1 2">38D4</strain>
    </source>
</reference>
<gene>
    <name evidence="1" type="ORF">BK664_08520</name>
</gene>
<dbReference type="Proteomes" id="UP000286351">
    <property type="component" value="Unassembled WGS sequence"/>
</dbReference>
<dbReference type="RefSeq" id="WP_123365394.1">
    <property type="nucleotide sequence ID" value="NZ_MOBO01000006.1"/>
</dbReference>
<comment type="caution">
    <text evidence="1">The sequence shown here is derived from an EMBL/GenBank/DDBJ whole genome shotgun (WGS) entry which is preliminary data.</text>
</comment>
<sequence>MHSNQAVSQALQIRFAAFERHDKDDYESEDIAHGAALLALDVGIITNDSLLIAQAQEVLASINRSRQLEDEQDAQCMADSYAAMDASQEKHKQAFAMVKELVGKEFHDPRWSALIEIYQEAFPTFLVRDSVYARIGPKQAANRLRHELVKLVKNKRLDRAPTLGEVHALLPGAKALLESRTVDYLERALPGFDFRGHPILSPNKVPGTL</sequence>
<protein>
    <submittedName>
        <fullName evidence="1">Uncharacterized protein</fullName>
    </submittedName>
</protein>
<name>A0A423JSD1_9PSED</name>